<comment type="caution">
    <text evidence="1">The sequence shown here is derived from an EMBL/GenBank/DDBJ whole genome shotgun (WGS) entry which is preliminary data.</text>
</comment>
<evidence type="ECO:0000313" key="1">
    <source>
        <dbReference type="EMBL" id="KAJ4729272.1"/>
    </source>
</evidence>
<protein>
    <submittedName>
        <fullName evidence="1">Chaperone protein dnaJ</fullName>
    </submittedName>
</protein>
<keyword evidence="2" id="KW-1185">Reference proteome</keyword>
<dbReference type="EMBL" id="CM051394">
    <property type="protein sequence ID" value="KAJ4729272.1"/>
    <property type="molecule type" value="Genomic_DNA"/>
</dbReference>
<dbReference type="Proteomes" id="UP001164539">
    <property type="component" value="Chromosome 1"/>
</dbReference>
<accession>A0ACC1Z1D4</accession>
<gene>
    <name evidence="1" type="ORF">OWV82_002080</name>
</gene>
<name>A0ACC1Z1D4_MELAZ</name>
<reference evidence="1 2" key="1">
    <citation type="journal article" date="2023" name="Science">
        <title>Complex scaffold remodeling in plant triterpene biosynthesis.</title>
        <authorList>
            <person name="De La Pena R."/>
            <person name="Hodgson H."/>
            <person name="Liu J.C."/>
            <person name="Stephenson M.J."/>
            <person name="Martin A.C."/>
            <person name="Owen C."/>
            <person name="Harkess A."/>
            <person name="Leebens-Mack J."/>
            <person name="Jimenez L.E."/>
            <person name="Osbourn A."/>
            <person name="Sattely E.S."/>
        </authorList>
    </citation>
    <scope>NUCLEOTIDE SEQUENCE [LARGE SCALE GENOMIC DNA]</scope>
    <source>
        <strain evidence="2">cv. JPN11</strain>
        <tissue evidence="1">Leaf</tissue>
    </source>
</reference>
<organism evidence="1 2">
    <name type="scientific">Melia azedarach</name>
    <name type="common">Chinaberry tree</name>
    <dbReference type="NCBI Taxonomy" id="155640"/>
    <lineage>
        <taxon>Eukaryota</taxon>
        <taxon>Viridiplantae</taxon>
        <taxon>Streptophyta</taxon>
        <taxon>Embryophyta</taxon>
        <taxon>Tracheophyta</taxon>
        <taxon>Spermatophyta</taxon>
        <taxon>Magnoliopsida</taxon>
        <taxon>eudicotyledons</taxon>
        <taxon>Gunneridae</taxon>
        <taxon>Pentapetalae</taxon>
        <taxon>rosids</taxon>
        <taxon>malvids</taxon>
        <taxon>Sapindales</taxon>
        <taxon>Meliaceae</taxon>
        <taxon>Melia</taxon>
    </lineage>
</organism>
<evidence type="ECO:0000313" key="2">
    <source>
        <dbReference type="Proteomes" id="UP001164539"/>
    </source>
</evidence>
<proteinExistence type="predicted"/>
<sequence length="302" mass="34549">MAVFAVLTPSYHVSEPKATALVYSYCRRNNPSSRARWRNKCSPITCCSRRAGERARKEKTYYELLGVSVEANVQEIKESYRKLQKKYHPDIAGQQSHEYTLMLNEAYKVLMREDLRKDYDAYIGQTRVHFGRNTSGFGYSSWKGPLRPQALFVDENACIGCRECVHHAGNTFVMDETTGCARVKVQYGDNDQNIEVSVDSCPVNCIHWVDREELPVLEFLIQPQPKKGYGVFGGGWERPANVFMAAKALNKQLQQQAESNQRTTQSTVEEETPAQAEARANATMKIKMERFSGIWNFFKQLF</sequence>